<proteinExistence type="predicted"/>
<keyword evidence="2" id="KW-1185">Reference proteome</keyword>
<dbReference type="RefSeq" id="WP_310233395.1">
    <property type="nucleotide sequence ID" value="NZ_JAVDWO010000003.1"/>
</dbReference>
<accession>A0ABU1XW79</accession>
<reference evidence="1 2" key="1">
    <citation type="submission" date="2023-07" db="EMBL/GenBank/DDBJ databases">
        <title>Sorghum-associated microbial communities from plants grown in Nebraska, USA.</title>
        <authorList>
            <person name="Schachtman D."/>
        </authorList>
    </citation>
    <scope>NUCLEOTIDE SEQUENCE [LARGE SCALE GENOMIC DNA]</scope>
    <source>
        <strain evidence="1 2">4099</strain>
    </source>
</reference>
<evidence type="ECO:0000313" key="2">
    <source>
        <dbReference type="Proteomes" id="UP001256588"/>
    </source>
</evidence>
<dbReference type="Proteomes" id="UP001256588">
    <property type="component" value="Unassembled WGS sequence"/>
</dbReference>
<comment type="caution">
    <text evidence="1">The sequence shown here is derived from an EMBL/GenBank/DDBJ whole genome shotgun (WGS) entry which is preliminary data.</text>
</comment>
<sequence length="124" mass="13503">MRSPFAALLQPQDAPAAGRIVTTYTALRLRAFQSAFESRRCPMLRCVWGMRDCAGRVARLAEGACGCSVCRLPRACWPRLLLGSDVPRFILEQNLDALNGPPLTGDAKAKSREGNARMLLGLAD</sequence>
<protein>
    <submittedName>
        <fullName evidence="1">Uncharacterized protein</fullName>
    </submittedName>
</protein>
<organism evidence="1 2">
    <name type="scientific">Luteimonas terrae</name>
    <dbReference type="NCBI Taxonomy" id="1530191"/>
    <lineage>
        <taxon>Bacteria</taxon>
        <taxon>Pseudomonadati</taxon>
        <taxon>Pseudomonadota</taxon>
        <taxon>Gammaproteobacteria</taxon>
        <taxon>Lysobacterales</taxon>
        <taxon>Lysobacteraceae</taxon>
        <taxon>Luteimonas</taxon>
    </lineage>
</organism>
<gene>
    <name evidence="1" type="ORF">J2W68_001089</name>
</gene>
<evidence type="ECO:0000313" key="1">
    <source>
        <dbReference type="EMBL" id="MDR7192381.1"/>
    </source>
</evidence>
<name>A0ABU1XW79_9GAMM</name>
<dbReference type="EMBL" id="JAVDWO010000003">
    <property type="protein sequence ID" value="MDR7192381.1"/>
    <property type="molecule type" value="Genomic_DNA"/>
</dbReference>